<sequence length="508" mass="56373">MASKEVPTETVTERERKFEVGLRRPRPELAGVGPIAGTADPVELTLDATYFDTADHRLAAAGVTLRRRRGGSDEGWHLKLPVGDDRRDEIRMPLSAKSKPPRELRRLVVAHTMGHKLIPVAHLRTERTECALLDGAGRTVAALTDDKVTGEAIGKAAHLDRWREWEVELGETAGEDLLESITVALAKDGVHRSKSSSKLARLLDDRLPKTPKRRTKLAGDVVLAYLRDQVNALRRNDIGVRRDAEDAVHQMRVASRRIRGALNSFKRVLDRDVTRELAAELKWLAGGLAPARDTEVQHQYFGAAVAELPDELVRGPVRPFLSAHFAAEAEQARRTALKTLSSDRYENLLRELDRLLTDPPFTKRAKKQAKAELRHSVRRADRRLRAAARAAARVADGPDRDAALHELRKKAKQARYAADAVRPVFGAKLDAWRRSVKRVQSTLGDHHDLVVARTVGLGLATAAHRDGHSTFTFGVLHARGAAAAAGLDGAFERRWRAVRRATKPKWLS</sequence>
<dbReference type="Pfam" id="PF01928">
    <property type="entry name" value="CYTH"/>
    <property type="match status" value="1"/>
</dbReference>
<dbReference type="InterPro" id="IPR033469">
    <property type="entry name" value="CYTH-like_dom_sf"/>
</dbReference>
<keyword evidence="4" id="KW-1185">Reference proteome</keyword>
<gene>
    <name evidence="3" type="ORF">GCM10009754_50670</name>
</gene>
<name>A0ABN2RLB4_9PSEU</name>
<evidence type="ECO:0000259" key="2">
    <source>
        <dbReference type="PROSITE" id="PS51708"/>
    </source>
</evidence>
<feature type="domain" description="CYTH" evidence="1">
    <location>
        <begin position="11"/>
        <end position="209"/>
    </location>
</feature>
<dbReference type="RefSeq" id="WP_344423705.1">
    <property type="nucleotide sequence ID" value="NZ_BAAANN010000021.1"/>
</dbReference>
<dbReference type="Proteomes" id="UP001501116">
    <property type="component" value="Unassembled WGS sequence"/>
</dbReference>
<reference evidence="3 4" key="1">
    <citation type="journal article" date="2019" name="Int. J. Syst. Evol. Microbiol.">
        <title>The Global Catalogue of Microorganisms (GCM) 10K type strain sequencing project: providing services to taxonomists for standard genome sequencing and annotation.</title>
        <authorList>
            <consortium name="The Broad Institute Genomics Platform"/>
            <consortium name="The Broad Institute Genome Sequencing Center for Infectious Disease"/>
            <person name="Wu L."/>
            <person name="Ma J."/>
        </authorList>
    </citation>
    <scope>NUCLEOTIDE SEQUENCE [LARGE SCALE GENOMIC DNA]</scope>
    <source>
        <strain evidence="3 4">JCM 14545</strain>
    </source>
</reference>
<dbReference type="PROSITE" id="PS51707">
    <property type="entry name" value="CYTH"/>
    <property type="match status" value="1"/>
</dbReference>
<comment type="caution">
    <text evidence="3">The sequence shown here is derived from an EMBL/GenBank/DDBJ whole genome shotgun (WGS) entry which is preliminary data.</text>
</comment>
<dbReference type="PANTHER" id="PTHR39339:SF1">
    <property type="entry name" value="CHAD DOMAIN-CONTAINING PROTEIN"/>
    <property type="match status" value="1"/>
</dbReference>
<dbReference type="PROSITE" id="PS51708">
    <property type="entry name" value="CHAD"/>
    <property type="match status" value="1"/>
</dbReference>
<dbReference type="PANTHER" id="PTHR39339">
    <property type="entry name" value="SLR1444 PROTEIN"/>
    <property type="match status" value="1"/>
</dbReference>
<dbReference type="Gene3D" id="2.40.320.10">
    <property type="entry name" value="Hypothetical Protein Pfu-838710-001"/>
    <property type="match status" value="1"/>
</dbReference>
<evidence type="ECO:0000313" key="3">
    <source>
        <dbReference type="EMBL" id="GAA1970622.1"/>
    </source>
</evidence>
<protein>
    <submittedName>
        <fullName evidence="3">CYTH and CHAD domain-containing protein</fullName>
    </submittedName>
</protein>
<organism evidence="3 4">
    <name type="scientific">Amycolatopsis minnesotensis</name>
    <dbReference type="NCBI Taxonomy" id="337894"/>
    <lineage>
        <taxon>Bacteria</taxon>
        <taxon>Bacillati</taxon>
        <taxon>Actinomycetota</taxon>
        <taxon>Actinomycetes</taxon>
        <taxon>Pseudonocardiales</taxon>
        <taxon>Pseudonocardiaceae</taxon>
        <taxon>Amycolatopsis</taxon>
    </lineage>
</organism>
<feature type="domain" description="CHAD" evidence="2">
    <location>
        <begin position="215"/>
        <end position="500"/>
    </location>
</feature>
<dbReference type="InterPro" id="IPR038186">
    <property type="entry name" value="CHAD_dom_sf"/>
</dbReference>
<dbReference type="EMBL" id="BAAANN010000021">
    <property type="protein sequence ID" value="GAA1970622.1"/>
    <property type="molecule type" value="Genomic_DNA"/>
</dbReference>
<evidence type="ECO:0000259" key="1">
    <source>
        <dbReference type="PROSITE" id="PS51707"/>
    </source>
</evidence>
<dbReference type="SMART" id="SM00880">
    <property type="entry name" value="CHAD"/>
    <property type="match status" value="1"/>
</dbReference>
<dbReference type="CDD" id="cd07374">
    <property type="entry name" value="CYTH-like_Pase"/>
    <property type="match status" value="1"/>
</dbReference>
<dbReference type="Pfam" id="PF05235">
    <property type="entry name" value="CHAD"/>
    <property type="match status" value="1"/>
</dbReference>
<dbReference type="InterPro" id="IPR023577">
    <property type="entry name" value="CYTH_domain"/>
</dbReference>
<dbReference type="InterPro" id="IPR007899">
    <property type="entry name" value="CHAD_dom"/>
</dbReference>
<accession>A0ABN2RLB4</accession>
<dbReference type="Gene3D" id="1.40.20.10">
    <property type="entry name" value="CHAD domain"/>
    <property type="match status" value="1"/>
</dbReference>
<dbReference type="SUPFAM" id="SSF55154">
    <property type="entry name" value="CYTH-like phosphatases"/>
    <property type="match status" value="1"/>
</dbReference>
<proteinExistence type="predicted"/>
<evidence type="ECO:0000313" key="4">
    <source>
        <dbReference type="Proteomes" id="UP001501116"/>
    </source>
</evidence>
<dbReference type="SMART" id="SM01118">
    <property type="entry name" value="CYTH"/>
    <property type="match status" value="1"/>
</dbReference>